<organism evidence="4">
    <name type="scientific">Anisakis simplex</name>
    <name type="common">Herring worm</name>
    <dbReference type="NCBI Taxonomy" id="6269"/>
    <lineage>
        <taxon>Eukaryota</taxon>
        <taxon>Metazoa</taxon>
        <taxon>Ecdysozoa</taxon>
        <taxon>Nematoda</taxon>
        <taxon>Chromadorea</taxon>
        <taxon>Rhabditida</taxon>
        <taxon>Spirurina</taxon>
        <taxon>Ascaridomorpha</taxon>
        <taxon>Ascaridoidea</taxon>
        <taxon>Anisakidae</taxon>
        <taxon>Anisakis</taxon>
        <taxon>Anisakis simplex complex</taxon>
    </lineage>
</organism>
<evidence type="ECO:0000313" key="3">
    <source>
        <dbReference type="Proteomes" id="UP000267096"/>
    </source>
</evidence>
<dbReference type="SUPFAM" id="SSF54403">
    <property type="entry name" value="Cystatin/monellin"/>
    <property type="match status" value="1"/>
</dbReference>
<feature type="domain" description="Cystatin" evidence="1">
    <location>
        <begin position="4"/>
        <end position="51"/>
    </location>
</feature>
<evidence type="ECO:0000313" key="4">
    <source>
        <dbReference type="WBParaSite" id="ASIM_0001637601-mRNA-1"/>
    </source>
</evidence>
<dbReference type="EMBL" id="UYRR01032558">
    <property type="protein sequence ID" value="VDK56034.1"/>
    <property type="molecule type" value="Genomic_DNA"/>
</dbReference>
<keyword evidence="3" id="KW-1185">Reference proteome</keyword>
<gene>
    <name evidence="2" type="ORF">ASIM_LOCUS15783</name>
</gene>
<accession>A0A0M3K5Y5</accession>
<dbReference type="AlphaFoldDB" id="A0A0M3K5Y5"/>
<dbReference type="InterPro" id="IPR046350">
    <property type="entry name" value="Cystatin_sf"/>
</dbReference>
<proteinExistence type="predicted"/>
<dbReference type="Proteomes" id="UP000267096">
    <property type="component" value="Unassembled WGS sequence"/>
</dbReference>
<evidence type="ECO:0000313" key="2">
    <source>
        <dbReference type="EMBL" id="VDK56034.1"/>
    </source>
</evidence>
<name>A0A0M3K5Y5_ANISI</name>
<evidence type="ECO:0000259" key="1">
    <source>
        <dbReference type="Pfam" id="PF00031"/>
    </source>
</evidence>
<sequence>MSWRAIDKLNQQSNDAYHWILVEVRKARIQLVAGYKYTIDAIIAQSNCPKNVCSQLILYSLKKLIPSL</sequence>
<dbReference type="OrthoDB" id="110606at2759"/>
<reference evidence="2 3" key="2">
    <citation type="submission" date="2018-11" db="EMBL/GenBank/DDBJ databases">
        <authorList>
            <consortium name="Pathogen Informatics"/>
        </authorList>
    </citation>
    <scope>NUCLEOTIDE SEQUENCE [LARGE SCALE GENOMIC DNA]</scope>
</reference>
<dbReference type="WBParaSite" id="ASIM_0001637601-mRNA-1">
    <property type="protein sequence ID" value="ASIM_0001637601-mRNA-1"/>
    <property type="gene ID" value="ASIM_0001637601"/>
</dbReference>
<dbReference type="Pfam" id="PF00031">
    <property type="entry name" value="Cystatin"/>
    <property type="match status" value="1"/>
</dbReference>
<dbReference type="CDD" id="cd00042">
    <property type="entry name" value="CY"/>
    <property type="match status" value="1"/>
</dbReference>
<dbReference type="GO" id="GO:0004869">
    <property type="term" value="F:cysteine-type endopeptidase inhibitor activity"/>
    <property type="evidence" value="ECO:0007669"/>
    <property type="project" value="InterPro"/>
</dbReference>
<reference evidence="4" key="1">
    <citation type="submission" date="2017-02" db="UniProtKB">
        <authorList>
            <consortium name="WormBaseParasite"/>
        </authorList>
    </citation>
    <scope>IDENTIFICATION</scope>
</reference>
<dbReference type="Gene3D" id="3.10.450.10">
    <property type="match status" value="1"/>
</dbReference>
<protein>
    <submittedName>
        <fullName evidence="4">Cystatin domain-containing protein</fullName>
    </submittedName>
</protein>
<dbReference type="InterPro" id="IPR000010">
    <property type="entry name" value="Cystatin_dom"/>
</dbReference>